<evidence type="ECO:0000256" key="2">
    <source>
        <dbReference type="SAM" id="SignalP"/>
    </source>
</evidence>
<sequence length="91" mass="9740">MNIKFPVLFAAAVVAATSFSTLAATQIDQSQSQDLQEIGVVSVSGVRGSIDDATHKLRQKAEEMGASHYRIIGVDNPGDSSQWTGTAQIYR</sequence>
<dbReference type="Gene3D" id="3.30.1660.10">
    <property type="entry name" value="Flavin-binding protein dodecin"/>
    <property type="match status" value="1"/>
</dbReference>
<dbReference type="InterPro" id="IPR010854">
    <property type="entry name" value="YdgH/BhsA/McbA-like_dom"/>
</dbReference>
<dbReference type="InterPro" id="IPR025543">
    <property type="entry name" value="Dodecin-like"/>
</dbReference>
<dbReference type="EMBL" id="JFHN01000053">
    <property type="protein sequence ID" value="EXU74818.1"/>
    <property type="molecule type" value="Genomic_DNA"/>
</dbReference>
<dbReference type="InterPro" id="IPR051096">
    <property type="entry name" value="BhsA/McbA_stress_biofilm_assoc"/>
</dbReference>
<evidence type="ECO:0000259" key="3">
    <source>
        <dbReference type="Pfam" id="PF07338"/>
    </source>
</evidence>
<dbReference type="SUPFAM" id="SSF159871">
    <property type="entry name" value="YdgH-like"/>
    <property type="match status" value="1"/>
</dbReference>
<feature type="chain" id="PRO_5001474278" description="YdgH/BhsA/McbA-like domain-containing protein" evidence="2">
    <location>
        <begin position="24"/>
        <end position="91"/>
    </location>
</feature>
<keyword evidence="1 2" id="KW-0732">Signal</keyword>
<accession>A0A014N5Z9</accession>
<dbReference type="Pfam" id="PF07338">
    <property type="entry name" value="YdgH_BhsA-like"/>
    <property type="match status" value="1"/>
</dbReference>
<evidence type="ECO:0000313" key="5">
    <source>
        <dbReference type="Proteomes" id="UP000019918"/>
    </source>
</evidence>
<dbReference type="PATRIC" id="fig|69222.5.peg.2841"/>
<comment type="caution">
    <text evidence="4">The sequence shown here is derived from an EMBL/GenBank/DDBJ whole genome shotgun (WGS) entry which is preliminary data.</text>
</comment>
<organism evidence="4 5">
    <name type="scientific">Erwinia mallotivora</name>
    <dbReference type="NCBI Taxonomy" id="69222"/>
    <lineage>
        <taxon>Bacteria</taxon>
        <taxon>Pseudomonadati</taxon>
        <taxon>Pseudomonadota</taxon>
        <taxon>Gammaproteobacteria</taxon>
        <taxon>Enterobacterales</taxon>
        <taxon>Erwiniaceae</taxon>
        <taxon>Erwinia</taxon>
    </lineage>
</organism>
<dbReference type="Proteomes" id="UP000019918">
    <property type="component" value="Unassembled WGS sequence"/>
</dbReference>
<keyword evidence="5" id="KW-1185">Reference proteome</keyword>
<dbReference type="RefSeq" id="WP_034938294.1">
    <property type="nucleotide sequence ID" value="NZ_JFHN01000053.1"/>
</dbReference>
<dbReference type="OrthoDB" id="6540461at2"/>
<feature type="domain" description="YdgH/BhsA/McbA-like" evidence="3">
    <location>
        <begin position="35"/>
        <end position="91"/>
    </location>
</feature>
<protein>
    <recommendedName>
        <fullName evidence="3">YdgH/BhsA/McbA-like domain-containing protein</fullName>
    </recommendedName>
</protein>
<evidence type="ECO:0000313" key="4">
    <source>
        <dbReference type="EMBL" id="EXU74818.1"/>
    </source>
</evidence>
<proteinExistence type="predicted"/>
<feature type="signal peptide" evidence="2">
    <location>
        <begin position="1"/>
        <end position="23"/>
    </location>
</feature>
<name>A0A014N5Z9_9GAMM</name>
<dbReference type="PANTHER" id="PTHR34156">
    <property type="entry name" value="OUTER MEMBRANE PROTEIN-RELATED-RELATED"/>
    <property type="match status" value="1"/>
</dbReference>
<gene>
    <name evidence="4" type="ORF">BG55_13845</name>
</gene>
<evidence type="ECO:0000256" key="1">
    <source>
        <dbReference type="ARBA" id="ARBA00022729"/>
    </source>
</evidence>
<reference evidence="4 5" key="1">
    <citation type="submission" date="2014-02" db="EMBL/GenBank/DDBJ databases">
        <title>Draft genome of Erwinia mallotivora strain BT-MARDI, a papaya dieback pathogen.</title>
        <authorList>
            <person name="Redzuan R."/>
            <person name="Abu Bakar N."/>
            <person name="Badrun R."/>
            <person name="Mohd Raih M.F."/>
            <person name="Rozano L."/>
            <person name="Mat Amin N."/>
        </authorList>
    </citation>
    <scope>NUCLEOTIDE SEQUENCE [LARGE SCALE GENOMIC DNA]</scope>
    <source>
        <strain evidence="4 5">BT-MARDI</strain>
    </source>
</reference>
<dbReference type="AlphaFoldDB" id="A0A014N5Z9"/>
<dbReference type="InterPro" id="IPR036275">
    <property type="entry name" value="YdgH-like_sf"/>
</dbReference>